<protein>
    <submittedName>
        <fullName evidence="1">Uncharacterized protein</fullName>
    </submittedName>
</protein>
<sequence>MGWQTEEFGSSHEGMVGAVLADGSEPKPVFLDIGSGSHMHRTTEWWAYDGKLSRPRADKARGSCSCGWRGANLYPIDWTQRDGDGLHDLDTSGPRDDWAQHIAEVESRSVPLPSEVEDLLHRLEDQLDALAAGAPLAALKAVAALERLVGRIGREAASTVEADELSWETIGRALGLTAKEARSRLTHVKLRR</sequence>
<dbReference type="EMBL" id="JRKI01000035">
    <property type="protein sequence ID" value="KIZ15030.1"/>
    <property type="molecule type" value="Genomic_DNA"/>
</dbReference>
<proteinExistence type="predicted"/>
<organism evidence="1 2">
    <name type="scientific">Streptomyces natalensis ATCC 27448</name>
    <dbReference type="NCBI Taxonomy" id="1240678"/>
    <lineage>
        <taxon>Bacteria</taxon>
        <taxon>Bacillati</taxon>
        <taxon>Actinomycetota</taxon>
        <taxon>Actinomycetes</taxon>
        <taxon>Kitasatosporales</taxon>
        <taxon>Streptomycetaceae</taxon>
        <taxon>Streptomyces</taxon>
    </lineage>
</organism>
<gene>
    <name evidence="1" type="ORF">SNA_29275</name>
</gene>
<evidence type="ECO:0000313" key="1">
    <source>
        <dbReference type="EMBL" id="KIZ15030.1"/>
    </source>
</evidence>
<reference evidence="1 2" key="1">
    <citation type="submission" date="2014-09" db="EMBL/GenBank/DDBJ databases">
        <title>Draft genome sequence of Streptomyces natalensis ATCC 27448, producer of the antifungal pimaricin.</title>
        <authorList>
            <person name="Mendes M.V."/>
            <person name="Beites T."/>
            <person name="Pires S."/>
            <person name="Santos C.L."/>
            <person name="Moradas-Ferreira P."/>
        </authorList>
    </citation>
    <scope>NUCLEOTIDE SEQUENCE [LARGE SCALE GENOMIC DNA]</scope>
    <source>
        <strain evidence="1 2">ATCC 27448</strain>
    </source>
</reference>
<dbReference type="Proteomes" id="UP000032458">
    <property type="component" value="Unassembled WGS sequence"/>
</dbReference>
<keyword evidence="2" id="KW-1185">Reference proteome</keyword>
<evidence type="ECO:0000313" key="2">
    <source>
        <dbReference type="Proteomes" id="UP000032458"/>
    </source>
</evidence>
<dbReference type="AlphaFoldDB" id="A0A0D7CGN4"/>
<name>A0A0D7CGN4_9ACTN</name>
<comment type="caution">
    <text evidence="1">The sequence shown here is derived from an EMBL/GenBank/DDBJ whole genome shotgun (WGS) entry which is preliminary data.</text>
</comment>
<accession>A0A0D7CGN4</accession>
<dbReference type="PATRIC" id="fig|1240678.4.peg.6257"/>
<dbReference type="RefSeq" id="WP_044367350.1">
    <property type="nucleotide sequence ID" value="NZ_JRKI01000035.1"/>
</dbReference>